<evidence type="ECO:0000313" key="2">
    <source>
        <dbReference type="Proteomes" id="UP001150569"/>
    </source>
</evidence>
<dbReference type="OrthoDB" id="10661510at2759"/>
<proteinExistence type="predicted"/>
<keyword evidence="2" id="KW-1185">Reference proteome</keyword>
<dbReference type="Gene3D" id="1.25.40.10">
    <property type="entry name" value="Tetratricopeptide repeat domain"/>
    <property type="match status" value="1"/>
</dbReference>
<dbReference type="AlphaFoldDB" id="A0A9W7ZLY3"/>
<sequence length="192" mass="22056">MRLNRYPVDLSEKVEATRSPAYLKSTVLNYDLNEYLSFLNPEAWRRPTDCPTYLELRRKYNEERIRTSLEQAQTHHLQGDFPAALATINRVLQWPGSNTHQATTAHLLRARLQFDTGQYELAFRDLEAILRHDSNHVAAKTLAQQFLAKLPVDPRYASARQLAEALVWRDLVFAKHQQGLAKSRVATDDANG</sequence>
<reference evidence="1" key="1">
    <citation type="submission" date="2022-07" db="EMBL/GenBank/DDBJ databases">
        <title>Phylogenomic reconstructions and comparative analyses of Kickxellomycotina fungi.</title>
        <authorList>
            <person name="Reynolds N.K."/>
            <person name="Stajich J.E."/>
            <person name="Barry K."/>
            <person name="Grigoriev I.V."/>
            <person name="Crous P."/>
            <person name="Smith M.E."/>
        </authorList>
    </citation>
    <scope>NUCLEOTIDE SEQUENCE</scope>
    <source>
        <strain evidence="1">RSA 861</strain>
    </source>
</reference>
<dbReference type="Proteomes" id="UP001150569">
    <property type="component" value="Unassembled WGS sequence"/>
</dbReference>
<protein>
    <submittedName>
        <fullName evidence="1">Uncharacterized protein</fullName>
    </submittedName>
</protein>
<organism evidence="1 2">
    <name type="scientific">Tieghemiomyces parasiticus</name>
    <dbReference type="NCBI Taxonomy" id="78921"/>
    <lineage>
        <taxon>Eukaryota</taxon>
        <taxon>Fungi</taxon>
        <taxon>Fungi incertae sedis</taxon>
        <taxon>Zoopagomycota</taxon>
        <taxon>Kickxellomycotina</taxon>
        <taxon>Dimargaritomycetes</taxon>
        <taxon>Dimargaritales</taxon>
        <taxon>Dimargaritaceae</taxon>
        <taxon>Tieghemiomyces</taxon>
    </lineage>
</organism>
<dbReference type="InterPro" id="IPR011990">
    <property type="entry name" value="TPR-like_helical_dom_sf"/>
</dbReference>
<dbReference type="EMBL" id="JANBPT010000967">
    <property type="protein sequence ID" value="KAJ1911111.1"/>
    <property type="molecule type" value="Genomic_DNA"/>
</dbReference>
<evidence type="ECO:0000313" key="1">
    <source>
        <dbReference type="EMBL" id="KAJ1911111.1"/>
    </source>
</evidence>
<name>A0A9W7ZLY3_9FUNG</name>
<gene>
    <name evidence="1" type="ORF">IWQ60_010297</name>
</gene>
<dbReference type="SUPFAM" id="SSF48452">
    <property type="entry name" value="TPR-like"/>
    <property type="match status" value="1"/>
</dbReference>
<accession>A0A9W7ZLY3</accession>
<comment type="caution">
    <text evidence="1">The sequence shown here is derived from an EMBL/GenBank/DDBJ whole genome shotgun (WGS) entry which is preliminary data.</text>
</comment>